<dbReference type="Proteomes" id="UP000032352">
    <property type="component" value="Chromosome pTvir"/>
</dbReference>
<evidence type="ECO:0000313" key="3">
    <source>
        <dbReference type="Proteomes" id="UP000032352"/>
    </source>
</evidence>
<keyword evidence="3" id="KW-1185">Reference proteome</keyword>
<evidence type="ECO:0000313" key="2">
    <source>
        <dbReference type="EMBL" id="WDE08737.1"/>
    </source>
</evidence>
<dbReference type="RefSeq" id="WP_044839817.1">
    <property type="nucleotide sequence ID" value="NZ_CP059734.1"/>
</dbReference>
<reference evidence="2 3" key="1">
    <citation type="journal article" date="2015" name="Genome Announc.">
        <title>Draft Genome Sequences of Marine Isolates of Thalassomonas viridans and Thalassomonas actiniarum.</title>
        <authorList>
            <person name="Olonade I."/>
            <person name="van Zyl L.J."/>
            <person name="Trindade M."/>
        </authorList>
    </citation>
    <scope>NUCLEOTIDE SEQUENCE [LARGE SCALE GENOMIC DNA]</scope>
    <source>
        <strain evidence="2 3">XOM25</strain>
    </source>
</reference>
<gene>
    <name evidence="2" type="ORF">SG34_033070</name>
</gene>
<dbReference type="KEGG" id="tvd:SG34_033070"/>
<reference evidence="2 3" key="2">
    <citation type="journal article" date="2022" name="Mar. Drugs">
        <title>Bioassay-Guided Fractionation Leads to the Detection of Cholic Acid Generated by the Rare Thalassomonas sp.</title>
        <authorList>
            <person name="Pheiffer F."/>
            <person name="Schneider Y.K."/>
            <person name="Hansen E.H."/>
            <person name="Andersen J.H."/>
            <person name="Isaksson J."/>
            <person name="Busche T."/>
            <person name="R C."/>
            <person name="Kalinowski J."/>
            <person name="Zyl L.V."/>
            <person name="Trindade M."/>
        </authorList>
    </citation>
    <scope>NUCLEOTIDE SEQUENCE [LARGE SCALE GENOMIC DNA]</scope>
    <source>
        <strain evidence="2 3">XOM25</strain>
    </source>
</reference>
<evidence type="ECO:0000256" key="1">
    <source>
        <dbReference type="SAM" id="SignalP"/>
    </source>
</evidence>
<dbReference type="AlphaFoldDB" id="A0AAE9Z9I0"/>
<feature type="signal peptide" evidence="1">
    <location>
        <begin position="1"/>
        <end position="18"/>
    </location>
</feature>
<feature type="chain" id="PRO_5041925585" description="Solute-binding protein family 3/N-terminal domain-containing protein" evidence="1">
    <location>
        <begin position="19"/>
        <end position="118"/>
    </location>
</feature>
<keyword evidence="1" id="KW-0732">Signal</keyword>
<protein>
    <recommendedName>
        <fullName evidence="4">Solute-binding protein family 3/N-terminal domain-containing protein</fullName>
    </recommendedName>
</protein>
<accession>A0AAE9Z9I0</accession>
<dbReference type="EMBL" id="CP059734">
    <property type="protein sequence ID" value="WDE08737.1"/>
    <property type="molecule type" value="Genomic_DNA"/>
</dbReference>
<proteinExistence type="predicted"/>
<organism evidence="2 3">
    <name type="scientific">Thalassomonas viridans</name>
    <dbReference type="NCBI Taxonomy" id="137584"/>
    <lineage>
        <taxon>Bacteria</taxon>
        <taxon>Pseudomonadati</taxon>
        <taxon>Pseudomonadota</taxon>
        <taxon>Gammaproteobacteria</taxon>
        <taxon>Alteromonadales</taxon>
        <taxon>Colwelliaceae</taxon>
        <taxon>Thalassomonas</taxon>
    </lineage>
</organism>
<name>A0AAE9Z9I0_9GAMM</name>
<sequence length="118" mass="13194">MKLYALIFLLLLAEQVNAHEKTIKVAVANLPTVSEGLSDPLPKVIATILDTAGISYQMDLFPFPQSLRQVVMDNYDMQVPIIDSPFVDNSALKYQLSNTVLWRLPFVLYTAADRPALN</sequence>
<evidence type="ECO:0008006" key="4">
    <source>
        <dbReference type="Google" id="ProtNLM"/>
    </source>
</evidence>